<feature type="coiled-coil region" evidence="6">
    <location>
        <begin position="271"/>
        <end position="324"/>
    </location>
</feature>
<feature type="domain" description="Enkurin" evidence="8">
    <location>
        <begin position="235"/>
        <end position="329"/>
    </location>
</feature>
<evidence type="ECO:0000313" key="10">
    <source>
        <dbReference type="EMBL" id="JAS34592.1"/>
    </source>
</evidence>
<protein>
    <recommendedName>
        <fullName evidence="8">Enkurin domain-containing protein</fullName>
    </recommendedName>
</protein>
<evidence type="ECO:0000256" key="3">
    <source>
        <dbReference type="ARBA" id="ARBA00022490"/>
    </source>
</evidence>
<dbReference type="InterPro" id="IPR052102">
    <property type="entry name" value="Enkurin_domain-protein"/>
</dbReference>
<dbReference type="InterPro" id="IPR027012">
    <property type="entry name" value="Enkurin_dom"/>
</dbReference>
<comment type="subcellular location">
    <subcellularLocation>
        <location evidence="1">Cell projection</location>
        <location evidence="1">Cilium</location>
    </subcellularLocation>
    <subcellularLocation>
        <location evidence="2">Cytoplasm</location>
        <location evidence="2">Cytoskeleton</location>
    </subcellularLocation>
</comment>
<proteinExistence type="predicted"/>
<evidence type="ECO:0000256" key="7">
    <source>
        <dbReference type="SAM" id="MobiDB-lite"/>
    </source>
</evidence>
<gene>
    <name evidence="9" type="ORF">g.7691</name>
    <name evidence="10" type="ORF">g.7692</name>
</gene>
<organism evidence="9">
    <name type="scientific">Clastoptera arizonana</name>
    <name type="common">Arizona spittle bug</name>
    <dbReference type="NCBI Taxonomy" id="38151"/>
    <lineage>
        <taxon>Eukaryota</taxon>
        <taxon>Metazoa</taxon>
        <taxon>Ecdysozoa</taxon>
        <taxon>Arthropoda</taxon>
        <taxon>Hexapoda</taxon>
        <taxon>Insecta</taxon>
        <taxon>Pterygota</taxon>
        <taxon>Neoptera</taxon>
        <taxon>Paraneoptera</taxon>
        <taxon>Hemiptera</taxon>
        <taxon>Auchenorrhyncha</taxon>
        <taxon>Cercopoidea</taxon>
        <taxon>Clastopteridae</taxon>
        <taxon>Clastoptera</taxon>
    </lineage>
</organism>
<feature type="region of interest" description="Disordered" evidence="7">
    <location>
        <begin position="27"/>
        <end position="74"/>
    </location>
</feature>
<evidence type="ECO:0000256" key="2">
    <source>
        <dbReference type="ARBA" id="ARBA00004245"/>
    </source>
</evidence>
<keyword evidence="3" id="KW-0963">Cytoplasm</keyword>
<keyword evidence="5" id="KW-0966">Cell projection</keyword>
<name>A0A1B6CGQ0_9HEMI</name>
<feature type="compositionally biased region" description="Polar residues" evidence="7">
    <location>
        <begin position="43"/>
        <end position="65"/>
    </location>
</feature>
<dbReference type="EMBL" id="GEDC01024735">
    <property type="protein sequence ID" value="JAS12563.1"/>
    <property type="molecule type" value="Transcribed_RNA"/>
</dbReference>
<evidence type="ECO:0000313" key="9">
    <source>
        <dbReference type="EMBL" id="JAS12563.1"/>
    </source>
</evidence>
<dbReference type="Pfam" id="PF13864">
    <property type="entry name" value="Enkurin"/>
    <property type="match status" value="1"/>
</dbReference>
<evidence type="ECO:0000256" key="6">
    <source>
        <dbReference type="SAM" id="Coils"/>
    </source>
</evidence>
<evidence type="ECO:0000259" key="8">
    <source>
        <dbReference type="PROSITE" id="PS51665"/>
    </source>
</evidence>
<dbReference type="PROSITE" id="PS51665">
    <property type="entry name" value="ENKURIN"/>
    <property type="match status" value="1"/>
</dbReference>
<dbReference type="PANTHER" id="PTHR21490">
    <property type="entry name" value="ENKURIN-RELATED"/>
    <property type="match status" value="1"/>
</dbReference>
<dbReference type="GO" id="GO:0005881">
    <property type="term" value="C:cytoplasmic microtubule"/>
    <property type="evidence" value="ECO:0007669"/>
    <property type="project" value="TreeGrafter"/>
</dbReference>
<keyword evidence="6" id="KW-0175">Coiled coil</keyword>
<dbReference type="GO" id="GO:0005929">
    <property type="term" value="C:cilium"/>
    <property type="evidence" value="ECO:0007669"/>
    <property type="project" value="UniProtKB-SubCell"/>
</dbReference>
<reference evidence="9" key="1">
    <citation type="submission" date="2015-12" db="EMBL/GenBank/DDBJ databases">
        <title>De novo transcriptome assembly of four potential Pierce s Disease insect vectors from Arizona vineyards.</title>
        <authorList>
            <person name="Tassone E.E."/>
        </authorList>
    </citation>
    <scope>NUCLEOTIDE SEQUENCE</scope>
</reference>
<evidence type="ECO:0000256" key="1">
    <source>
        <dbReference type="ARBA" id="ARBA00004138"/>
    </source>
</evidence>
<dbReference type="PANTHER" id="PTHR21490:SF2">
    <property type="entry name" value="ENKURIN DOMAIN-CONTAINING PROTEIN 1"/>
    <property type="match status" value="1"/>
</dbReference>
<accession>A0A1B6CGQ0</accession>
<evidence type="ECO:0000256" key="4">
    <source>
        <dbReference type="ARBA" id="ARBA00023212"/>
    </source>
</evidence>
<keyword evidence="4" id="KW-0206">Cytoskeleton</keyword>
<feature type="compositionally biased region" description="Basic and acidic residues" evidence="7">
    <location>
        <begin position="27"/>
        <end position="40"/>
    </location>
</feature>
<sequence>MSAIKQFLWQDNPKPKRNFIKENAMKLKDAKKSHKTESHMKKTNLQFTSALSTNRMAESNRFNSNNKEDTSRGISSFKRSLHAVSLKKNVEQSNLEEPSSVIYSTIRGPEKKKEPPKAFRNQACQTVQGKDLDFLSHDGVIRYPSSRYTKSENNKSPRPVHVREMALQTEEDVIRDLEKAAGDNLDPYRMGNKGDIDYVKFNMIAAPLKPKQTNTEKEDPIRAPSTYQKGVLPKYLREQKKDKENEKDNKGIELAGGSIIAQMLLPDDVRKKLLTKLKKEHKELVDQLNQLPFTTSSLKTLQRKQQIEKDLDLLEKRISNFSREKVFIKDIEAT</sequence>
<dbReference type="AlphaFoldDB" id="A0A1B6CGQ0"/>
<dbReference type="EMBL" id="GEDC01002706">
    <property type="protein sequence ID" value="JAS34592.1"/>
    <property type="molecule type" value="Transcribed_RNA"/>
</dbReference>
<evidence type="ECO:0000256" key="5">
    <source>
        <dbReference type="ARBA" id="ARBA00023273"/>
    </source>
</evidence>